<accession>A0A1H9VM00</accession>
<protein>
    <submittedName>
        <fullName evidence="1">Nucleotidyl transferase AbiEii toxin, Type IV TA system</fullName>
    </submittedName>
</protein>
<dbReference type="AlphaFoldDB" id="A0A1H9VM00"/>
<reference evidence="1 2" key="1">
    <citation type="submission" date="2016-10" db="EMBL/GenBank/DDBJ databases">
        <authorList>
            <person name="de Groot N.N."/>
        </authorList>
    </citation>
    <scope>NUCLEOTIDE SEQUENCE [LARGE SCALE GENOMIC DNA]</scope>
    <source>
        <strain evidence="1 2">AR40</strain>
    </source>
</reference>
<dbReference type="InterPro" id="IPR014942">
    <property type="entry name" value="AbiEii"/>
</dbReference>
<keyword evidence="1" id="KW-0808">Transferase</keyword>
<dbReference type="Pfam" id="PF08843">
    <property type="entry name" value="AbiEii"/>
    <property type="match status" value="1"/>
</dbReference>
<dbReference type="RefSeq" id="WP_074757783.1">
    <property type="nucleotide sequence ID" value="NZ_FOGJ01000024.1"/>
</dbReference>
<dbReference type="EMBL" id="FOGJ01000024">
    <property type="protein sequence ID" value="SES22756.1"/>
    <property type="molecule type" value="Genomic_DNA"/>
</dbReference>
<organism evidence="1 2">
    <name type="scientific">Butyrivibrio fibrisolvens</name>
    <dbReference type="NCBI Taxonomy" id="831"/>
    <lineage>
        <taxon>Bacteria</taxon>
        <taxon>Bacillati</taxon>
        <taxon>Bacillota</taxon>
        <taxon>Clostridia</taxon>
        <taxon>Lachnospirales</taxon>
        <taxon>Lachnospiraceae</taxon>
        <taxon>Butyrivibrio</taxon>
    </lineage>
</organism>
<dbReference type="GO" id="GO:0016740">
    <property type="term" value="F:transferase activity"/>
    <property type="evidence" value="ECO:0007669"/>
    <property type="project" value="UniProtKB-KW"/>
</dbReference>
<gene>
    <name evidence="1" type="ORF">SAMN04487884_1245</name>
</gene>
<dbReference type="Proteomes" id="UP000182584">
    <property type="component" value="Unassembled WGS sequence"/>
</dbReference>
<proteinExistence type="predicted"/>
<evidence type="ECO:0000313" key="1">
    <source>
        <dbReference type="EMBL" id="SES22756.1"/>
    </source>
</evidence>
<evidence type="ECO:0000313" key="2">
    <source>
        <dbReference type="Proteomes" id="UP000182584"/>
    </source>
</evidence>
<name>A0A1H9VM00_BUTFI</name>
<sequence>MYLHNDKDLFTEVITEANAQTGIAESIIEKDYYVTMILKLLAKSNPDIVFKGGTSLSKCFHLINRFSEDIDITFSEHIGESRRKKLKYNILKPISDELGMPIENWDSIESDKDYNYYLFGYQPANDYPVEGIMPGVKLETALVSYSFPTEERDVDSIIYGAIKDSAQDIISDYGLEPFSMKVQSVSRTFIDKIYALCDYYMEDKTKRFSRHLYDLHMLYPTITVDDSFMGLIQQVREHRSKLPICPSAKEGVDIKSLITEFLDKEFYKSDYDNITRTLISDDVTYEQTSLTLREIAEKLF</sequence>
<dbReference type="OrthoDB" id="9780929at2"/>
<dbReference type="Gene3D" id="3.10.450.620">
    <property type="entry name" value="JHP933, nucleotidyltransferase-like core domain"/>
    <property type="match status" value="1"/>
</dbReference>